<dbReference type="SUPFAM" id="SSF51735">
    <property type="entry name" value="NAD(P)-binding Rossmann-fold domains"/>
    <property type="match status" value="1"/>
</dbReference>
<dbReference type="GO" id="GO:0000166">
    <property type="term" value="F:nucleotide binding"/>
    <property type="evidence" value="ECO:0007669"/>
    <property type="project" value="InterPro"/>
</dbReference>
<evidence type="ECO:0000259" key="3">
    <source>
        <dbReference type="Pfam" id="PF22725"/>
    </source>
</evidence>
<dbReference type="Gene3D" id="3.30.360.10">
    <property type="entry name" value="Dihydrodipicolinate Reductase, domain 2"/>
    <property type="match status" value="1"/>
</dbReference>
<accession>A0A9D2LD34</accession>
<feature type="domain" description="GFO/IDH/MocA-like oxidoreductase" evidence="3">
    <location>
        <begin position="165"/>
        <end position="288"/>
    </location>
</feature>
<dbReference type="PANTHER" id="PTHR43249:SF1">
    <property type="entry name" value="D-GLUCOSIDE 3-DEHYDROGENASE"/>
    <property type="match status" value="1"/>
</dbReference>
<keyword evidence="1" id="KW-0520">NAD</keyword>
<dbReference type="InterPro" id="IPR000683">
    <property type="entry name" value="Gfo/Idh/MocA-like_OxRdtase_N"/>
</dbReference>
<dbReference type="SUPFAM" id="SSF55347">
    <property type="entry name" value="Glyceraldehyde-3-phosphate dehydrogenase-like, C-terminal domain"/>
    <property type="match status" value="1"/>
</dbReference>
<comment type="caution">
    <text evidence="4">The sequence shown here is derived from an EMBL/GenBank/DDBJ whole genome shotgun (WGS) entry which is preliminary data.</text>
</comment>
<dbReference type="Pfam" id="PF01408">
    <property type="entry name" value="GFO_IDH_MocA"/>
    <property type="match status" value="1"/>
</dbReference>
<dbReference type="AlphaFoldDB" id="A0A9D2LD34"/>
<dbReference type="Proteomes" id="UP000823823">
    <property type="component" value="Unassembled WGS sequence"/>
</dbReference>
<evidence type="ECO:0000313" key="4">
    <source>
        <dbReference type="EMBL" id="HJB10361.1"/>
    </source>
</evidence>
<evidence type="ECO:0000313" key="5">
    <source>
        <dbReference type="Proteomes" id="UP000823823"/>
    </source>
</evidence>
<protein>
    <submittedName>
        <fullName evidence="4">Gfo/Idh/MocA family oxidoreductase</fullName>
    </submittedName>
</protein>
<dbReference type="Pfam" id="PF22725">
    <property type="entry name" value="GFO_IDH_MocA_C3"/>
    <property type="match status" value="1"/>
</dbReference>
<dbReference type="EMBL" id="DWZH01000053">
    <property type="protein sequence ID" value="HJB10361.1"/>
    <property type="molecule type" value="Genomic_DNA"/>
</dbReference>
<organism evidence="4 5">
    <name type="scientific">Candidatus Brachybacterium merdavium</name>
    <dbReference type="NCBI Taxonomy" id="2838513"/>
    <lineage>
        <taxon>Bacteria</taxon>
        <taxon>Bacillati</taxon>
        <taxon>Actinomycetota</taxon>
        <taxon>Actinomycetes</taxon>
        <taxon>Micrococcales</taxon>
        <taxon>Dermabacteraceae</taxon>
        <taxon>Brachybacterium</taxon>
    </lineage>
</organism>
<name>A0A9D2LD34_9MICO</name>
<reference evidence="4" key="2">
    <citation type="submission" date="2021-04" db="EMBL/GenBank/DDBJ databases">
        <authorList>
            <person name="Gilroy R."/>
        </authorList>
    </citation>
    <scope>NUCLEOTIDE SEQUENCE</scope>
    <source>
        <strain evidence="4">ChiHjej13B12-24818</strain>
    </source>
</reference>
<sequence>MTSRRVGLIGYGDVSVVHLEAIRDAPGLELVGVADTDPAARARAAQETGVTAVATTAELLERARPDAVHVTTPHDQHIRPSLTALEAGVHVLQEKPLAHTLTEGQRLVDALAAATSSAAAGTSPAASEGSASAGLTPAASEGSAALPAAPKVGICFQNRYNLASQRLHELLRSGELGAVRGAWASVVWTRTVDYYRAKPWRGTWAGSGGGLLINQAIHTLDLVQWLVGPVERTEGHVSTRRFGDVIEVEDTADLLLHHAGGVTTSFYATLTAPRNRPVEIELDCENAYVELRGGLNGGLTIRWADGRVDRYGDRVTASNGRAYWGVSHELLIQDFYADLDRPAPFWIGPQEAMGSLRLLKDAYRASGVGPGD</sequence>
<evidence type="ECO:0000256" key="1">
    <source>
        <dbReference type="ARBA" id="ARBA00023027"/>
    </source>
</evidence>
<dbReference type="Gene3D" id="3.40.50.720">
    <property type="entry name" value="NAD(P)-binding Rossmann-like Domain"/>
    <property type="match status" value="1"/>
</dbReference>
<dbReference type="InterPro" id="IPR052515">
    <property type="entry name" value="Gfo/Idh/MocA_Oxidoreductase"/>
</dbReference>
<evidence type="ECO:0000259" key="2">
    <source>
        <dbReference type="Pfam" id="PF01408"/>
    </source>
</evidence>
<feature type="domain" description="Gfo/Idh/MocA-like oxidoreductase N-terminal" evidence="2">
    <location>
        <begin position="5"/>
        <end position="113"/>
    </location>
</feature>
<proteinExistence type="predicted"/>
<dbReference type="PANTHER" id="PTHR43249">
    <property type="entry name" value="UDP-N-ACETYL-2-AMINO-2-DEOXY-D-GLUCURONATE OXIDASE"/>
    <property type="match status" value="1"/>
</dbReference>
<reference evidence="4" key="1">
    <citation type="journal article" date="2021" name="PeerJ">
        <title>Extensive microbial diversity within the chicken gut microbiome revealed by metagenomics and culture.</title>
        <authorList>
            <person name="Gilroy R."/>
            <person name="Ravi A."/>
            <person name="Getino M."/>
            <person name="Pursley I."/>
            <person name="Horton D.L."/>
            <person name="Alikhan N.F."/>
            <person name="Baker D."/>
            <person name="Gharbi K."/>
            <person name="Hall N."/>
            <person name="Watson M."/>
            <person name="Adriaenssens E.M."/>
            <person name="Foster-Nyarko E."/>
            <person name="Jarju S."/>
            <person name="Secka A."/>
            <person name="Antonio M."/>
            <person name="Oren A."/>
            <person name="Chaudhuri R.R."/>
            <person name="La Ragione R."/>
            <person name="Hildebrand F."/>
            <person name="Pallen M.J."/>
        </authorList>
    </citation>
    <scope>NUCLEOTIDE SEQUENCE</scope>
    <source>
        <strain evidence="4">ChiHjej13B12-24818</strain>
    </source>
</reference>
<gene>
    <name evidence="4" type="ORF">H9786_07490</name>
</gene>
<dbReference type="InterPro" id="IPR055170">
    <property type="entry name" value="GFO_IDH_MocA-like_dom"/>
</dbReference>
<dbReference type="InterPro" id="IPR036291">
    <property type="entry name" value="NAD(P)-bd_dom_sf"/>
</dbReference>